<organism evidence="5 6">
    <name type="scientific">Mesorhabditis spiculigera</name>
    <dbReference type="NCBI Taxonomy" id="96644"/>
    <lineage>
        <taxon>Eukaryota</taxon>
        <taxon>Metazoa</taxon>
        <taxon>Ecdysozoa</taxon>
        <taxon>Nematoda</taxon>
        <taxon>Chromadorea</taxon>
        <taxon>Rhabditida</taxon>
        <taxon>Rhabditina</taxon>
        <taxon>Rhabditomorpha</taxon>
        <taxon>Rhabditoidea</taxon>
        <taxon>Rhabditidae</taxon>
        <taxon>Mesorhabditinae</taxon>
        <taxon>Mesorhabditis</taxon>
    </lineage>
</organism>
<dbReference type="Pfam" id="PF00122">
    <property type="entry name" value="E1-E2_ATPase"/>
    <property type="match status" value="1"/>
</dbReference>
<dbReference type="GO" id="GO:1990573">
    <property type="term" value="P:potassium ion import across plasma membrane"/>
    <property type="evidence" value="ECO:0007669"/>
    <property type="project" value="TreeGrafter"/>
</dbReference>
<dbReference type="InterPro" id="IPR023298">
    <property type="entry name" value="ATPase_P-typ_TM_dom_sf"/>
</dbReference>
<dbReference type="AlphaFoldDB" id="A0AA36G5Q8"/>
<feature type="transmembrane region" description="Helical" evidence="3">
    <location>
        <begin position="346"/>
        <end position="371"/>
    </location>
</feature>
<feature type="domain" description="Cation-transporting P-type ATPase N-terminal" evidence="4">
    <location>
        <begin position="57"/>
        <end position="139"/>
    </location>
</feature>
<dbReference type="InterPro" id="IPR008250">
    <property type="entry name" value="ATPase_P-typ_transduc_dom_A_sf"/>
</dbReference>
<dbReference type="InterPro" id="IPR023299">
    <property type="entry name" value="ATPase_P-typ_cyto_dom_N"/>
</dbReference>
<proteinExistence type="predicted"/>
<evidence type="ECO:0000259" key="4">
    <source>
        <dbReference type="SMART" id="SM00831"/>
    </source>
</evidence>
<comment type="subcellular location">
    <subcellularLocation>
        <location evidence="1">Cell membrane</location>
        <topology evidence="1">Multi-pass membrane protein</topology>
    </subcellularLocation>
</comment>
<dbReference type="EMBL" id="CATQJA010002655">
    <property type="protein sequence ID" value="CAJ0579123.1"/>
    <property type="molecule type" value="Genomic_DNA"/>
</dbReference>
<feature type="transmembrane region" description="Helical" evidence="3">
    <location>
        <begin position="125"/>
        <end position="142"/>
    </location>
</feature>
<dbReference type="SMART" id="SM00831">
    <property type="entry name" value="Cation_ATPase_N"/>
    <property type="match status" value="1"/>
</dbReference>
<reference evidence="5" key="1">
    <citation type="submission" date="2023-06" db="EMBL/GenBank/DDBJ databases">
        <authorList>
            <person name="Delattre M."/>
        </authorList>
    </citation>
    <scope>NUCLEOTIDE SEQUENCE</scope>
    <source>
        <strain evidence="5">AF72</strain>
    </source>
</reference>
<evidence type="ECO:0000256" key="2">
    <source>
        <dbReference type="ARBA" id="ARBA00022475"/>
    </source>
</evidence>
<dbReference type="InterPro" id="IPR023214">
    <property type="entry name" value="HAD_sf"/>
</dbReference>
<keyword evidence="3" id="KW-0812">Transmembrane</keyword>
<dbReference type="SUPFAM" id="SSF81653">
    <property type="entry name" value="Calcium ATPase, transduction domain A"/>
    <property type="match status" value="1"/>
</dbReference>
<dbReference type="Gene3D" id="3.40.50.1000">
    <property type="entry name" value="HAD superfamily/HAD-like"/>
    <property type="match status" value="1"/>
</dbReference>
<dbReference type="InterPro" id="IPR059000">
    <property type="entry name" value="ATPase_P-type_domA"/>
</dbReference>
<dbReference type="Gene3D" id="2.70.150.10">
    <property type="entry name" value="Calcium-transporting ATPase, cytoplasmic transduction domain A"/>
    <property type="match status" value="1"/>
</dbReference>
<dbReference type="Pfam" id="PF00690">
    <property type="entry name" value="Cation_ATPase_N"/>
    <property type="match status" value="1"/>
</dbReference>
<keyword evidence="2" id="KW-1003">Cell membrane</keyword>
<dbReference type="Gene3D" id="3.40.1110.10">
    <property type="entry name" value="Calcium-transporting ATPase, cytoplasmic domain N"/>
    <property type="match status" value="1"/>
</dbReference>
<dbReference type="GO" id="GO:0005391">
    <property type="term" value="F:P-type sodium:potassium-exchanging transporter activity"/>
    <property type="evidence" value="ECO:0007669"/>
    <property type="project" value="TreeGrafter"/>
</dbReference>
<dbReference type="GO" id="GO:0005886">
    <property type="term" value="C:plasma membrane"/>
    <property type="evidence" value="ECO:0007669"/>
    <property type="project" value="UniProtKB-SubCell"/>
</dbReference>
<gene>
    <name evidence="5" type="ORF">MSPICULIGERA_LOCUS17354</name>
</gene>
<dbReference type="PANTHER" id="PTHR43294">
    <property type="entry name" value="SODIUM/POTASSIUM-TRANSPORTING ATPASE SUBUNIT ALPHA"/>
    <property type="match status" value="1"/>
</dbReference>
<feature type="transmembrane region" description="Helical" evidence="3">
    <location>
        <begin position="148"/>
        <end position="167"/>
    </location>
</feature>
<keyword evidence="6" id="KW-1185">Reference proteome</keyword>
<protein>
    <recommendedName>
        <fullName evidence="4">Cation-transporting P-type ATPase N-terminal domain-containing protein</fullName>
    </recommendedName>
</protein>
<comment type="caution">
    <text evidence="5">The sequence shown here is derived from an EMBL/GenBank/DDBJ whole genome shotgun (WGS) entry which is preliminary data.</text>
</comment>
<dbReference type="GO" id="GO:0036376">
    <property type="term" value="P:sodium ion export across plasma membrane"/>
    <property type="evidence" value="ECO:0007669"/>
    <property type="project" value="TreeGrafter"/>
</dbReference>
<evidence type="ECO:0000256" key="1">
    <source>
        <dbReference type="ARBA" id="ARBA00004651"/>
    </source>
</evidence>
<dbReference type="SUPFAM" id="SSF81665">
    <property type="entry name" value="Calcium ATPase, transmembrane domain M"/>
    <property type="match status" value="1"/>
</dbReference>
<evidence type="ECO:0000313" key="6">
    <source>
        <dbReference type="Proteomes" id="UP001177023"/>
    </source>
</evidence>
<name>A0AA36G5Q8_9BILA</name>
<feature type="non-terminal residue" evidence="5">
    <location>
        <position position="484"/>
    </location>
</feature>
<sequence length="484" mass="53636">MSTLKSRPSVLNFRDWVKERTQTNGKVSSSTPKVKQRTNLITRVNSGNASSLIPDFHEHSLTIEQLADKFPLSRINAEKPGNSQGLRQDEVQVKLRKSGSNTIKPFDPRSTICLYLQQFFQTFRILLLVPAILCLVIYFLEMHHIQRLYLAVILFSVLIAMTSLSYYQERVSVMQVRGFQKMLATHCHVIRGGMTQRISSENLVIGDLVKIQFGDRIPADLRLLQTDSLRLDTSWITGDLEPLPFCEEPAERDLSALETQNIAFNGCECTSGSGLGVVVRAGNDTVLGKLAQSGWQEVAKPSRLTNDHTRFCRFIALSSVVLGLATVVFGVTVSHVSSLLHVLVNGFLIVVVANVPQGLPVTLTAQLVIVARKLAKSNLFLKKLDFSETLGTTSLFLCDKTGVMTDNNIAVTKLWYNGKVSAVESLLPKASSGRPALNQYENTLRQALEIMALCNRAQMENLTTALNEPSTKVSQVNTSVRSMR</sequence>
<dbReference type="GO" id="GO:0030007">
    <property type="term" value="P:intracellular potassium ion homeostasis"/>
    <property type="evidence" value="ECO:0007669"/>
    <property type="project" value="TreeGrafter"/>
</dbReference>
<dbReference type="Proteomes" id="UP001177023">
    <property type="component" value="Unassembled WGS sequence"/>
</dbReference>
<dbReference type="InterPro" id="IPR004014">
    <property type="entry name" value="ATPase_P-typ_cation-transptr_N"/>
</dbReference>
<feature type="transmembrane region" description="Helical" evidence="3">
    <location>
        <begin position="311"/>
        <end position="334"/>
    </location>
</feature>
<dbReference type="GO" id="GO:0006883">
    <property type="term" value="P:intracellular sodium ion homeostasis"/>
    <property type="evidence" value="ECO:0007669"/>
    <property type="project" value="TreeGrafter"/>
</dbReference>
<dbReference type="PRINTS" id="PR00121">
    <property type="entry name" value="NAKATPASE"/>
</dbReference>
<keyword evidence="3" id="KW-0472">Membrane</keyword>
<dbReference type="InterPro" id="IPR050510">
    <property type="entry name" value="Cation_transp_ATPase_P-type"/>
</dbReference>
<accession>A0AA36G5Q8</accession>
<keyword evidence="3" id="KW-1133">Transmembrane helix</keyword>
<dbReference type="GO" id="GO:0000166">
    <property type="term" value="F:nucleotide binding"/>
    <property type="evidence" value="ECO:0007669"/>
    <property type="project" value="InterPro"/>
</dbReference>
<dbReference type="PANTHER" id="PTHR43294:SF21">
    <property type="entry name" value="CATION TRANSPORTING ATPASE"/>
    <property type="match status" value="1"/>
</dbReference>
<dbReference type="Gene3D" id="1.20.1110.10">
    <property type="entry name" value="Calcium-transporting ATPase, transmembrane domain"/>
    <property type="match status" value="1"/>
</dbReference>
<evidence type="ECO:0000313" key="5">
    <source>
        <dbReference type="EMBL" id="CAJ0579123.1"/>
    </source>
</evidence>
<dbReference type="GO" id="GO:1902600">
    <property type="term" value="P:proton transmembrane transport"/>
    <property type="evidence" value="ECO:0007669"/>
    <property type="project" value="TreeGrafter"/>
</dbReference>
<evidence type="ECO:0000256" key="3">
    <source>
        <dbReference type="SAM" id="Phobius"/>
    </source>
</evidence>